<accession>A0A921SUT3</accession>
<keyword evidence="1" id="KW-1133">Transmembrane helix</keyword>
<keyword evidence="1" id="KW-0472">Membrane</keyword>
<comment type="caution">
    <text evidence="2">The sequence shown here is derived from an EMBL/GenBank/DDBJ whole genome shotgun (WGS) entry which is preliminary data.</text>
</comment>
<protein>
    <submittedName>
        <fullName evidence="2">DUF3267 domain-containing protein</fullName>
    </submittedName>
</protein>
<feature type="transmembrane region" description="Helical" evidence="1">
    <location>
        <begin position="137"/>
        <end position="157"/>
    </location>
</feature>
<evidence type="ECO:0000313" key="3">
    <source>
        <dbReference type="Proteomes" id="UP000757103"/>
    </source>
</evidence>
<gene>
    <name evidence="2" type="ORF">K8U91_07510</name>
</gene>
<reference evidence="2" key="2">
    <citation type="submission" date="2021-09" db="EMBL/GenBank/DDBJ databases">
        <authorList>
            <person name="Gilroy R."/>
        </authorList>
    </citation>
    <scope>NUCLEOTIDE SEQUENCE</scope>
    <source>
        <strain evidence="2">CHK121-7720</strain>
    </source>
</reference>
<keyword evidence="1" id="KW-0812">Transmembrane</keyword>
<organism evidence="2 3">
    <name type="scientific">Barnesiella viscericola</name>
    <dbReference type="NCBI Taxonomy" id="397865"/>
    <lineage>
        <taxon>Bacteria</taxon>
        <taxon>Pseudomonadati</taxon>
        <taxon>Bacteroidota</taxon>
        <taxon>Bacteroidia</taxon>
        <taxon>Bacteroidales</taxon>
        <taxon>Barnesiellaceae</taxon>
        <taxon>Barnesiella</taxon>
    </lineage>
</organism>
<dbReference type="AlphaFoldDB" id="A0A921SUT3"/>
<sequence length="212" mass="24318">MDKERFLAFYEEAGYRVVDSFAYSDIKLFLMRNRPKITYRVLYGVIMLFILLGIGLMIGGLWKQAGEVGLFWLETGGSLIFALVGCALLIPVHEFIHWLVYRSEGAADVRFGAIWHSFAFYAAAHNFLADYKTFKRIALAPLYLLSALLLLLLLFPMPLWGKVAVALVLLFHLSSCSGDLMMLAYMSRYKHRRVFTVDDMDNQVTYFLEKQS</sequence>
<dbReference type="EMBL" id="DYUD01000023">
    <property type="protein sequence ID" value="HJG89300.1"/>
    <property type="molecule type" value="Genomic_DNA"/>
</dbReference>
<reference evidence="2" key="1">
    <citation type="journal article" date="2021" name="PeerJ">
        <title>Extensive microbial diversity within the chicken gut microbiome revealed by metagenomics and culture.</title>
        <authorList>
            <person name="Gilroy R."/>
            <person name="Ravi A."/>
            <person name="Getino M."/>
            <person name="Pursley I."/>
            <person name="Horton D.L."/>
            <person name="Alikhan N.F."/>
            <person name="Baker D."/>
            <person name="Gharbi K."/>
            <person name="Hall N."/>
            <person name="Watson M."/>
            <person name="Adriaenssens E.M."/>
            <person name="Foster-Nyarko E."/>
            <person name="Jarju S."/>
            <person name="Secka A."/>
            <person name="Antonio M."/>
            <person name="Oren A."/>
            <person name="Chaudhuri R.R."/>
            <person name="La Ragione R."/>
            <person name="Hildebrand F."/>
            <person name="Pallen M.J."/>
        </authorList>
    </citation>
    <scope>NUCLEOTIDE SEQUENCE</scope>
    <source>
        <strain evidence="2">CHK121-7720</strain>
    </source>
</reference>
<feature type="transmembrane region" description="Helical" evidence="1">
    <location>
        <begin position="68"/>
        <end position="92"/>
    </location>
</feature>
<dbReference type="RefSeq" id="WP_273306354.1">
    <property type="nucleotide sequence ID" value="NZ_DYUD01000023.1"/>
</dbReference>
<evidence type="ECO:0000256" key="1">
    <source>
        <dbReference type="SAM" id="Phobius"/>
    </source>
</evidence>
<evidence type="ECO:0000313" key="2">
    <source>
        <dbReference type="EMBL" id="HJG89300.1"/>
    </source>
</evidence>
<name>A0A921SUT3_9BACT</name>
<dbReference type="InterPro" id="IPR021683">
    <property type="entry name" value="DUF3267"/>
</dbReference>
<dbReference type="Pfam" id="PF11667">
    <property type="entry name" value="DUF3267"/>
    <property type="match status" value="1"/>
</dbReference>
<feature type="transmembrane region" description="Helical" evidence="1">
    <location>
        <begin position="163"/>
        <end position="185"/>
    </location>
</feature>
<proteinExistence type="predicted"/>
<dbReference type="Proteomes" id="UP000757103">
    <property type="component" value="Unassembled WGS sequence"/>
</dbReference>
<feature type="transmembrane region" description="Helical" evidence="1">
    <location>
        <begin position="41"/>
        <end position="62"/>
    </location>
</feature>